<evidence type="ECO:0000256" key="6">
    <source>
        <dbReference type="ARBA" id="ARBA00023319"/>
    </source>
</evidence>
<gene>
    <name evidence="10" type="ordered locus">SFV_3499</name>
</gene>
<evidence type="ECO:0000256" key="7">
    <source>
        <dbReference type="SAM" id="SignalP"/>
    </source>
</evidence>
<keyword evidence="3 7" id="KW-0732">Signal</keyword>
<evidence type="ECO:0000313" key="10">
    <source>
        <dbReference type="EMBL" id="ABF05538.1"/>
    </source>
</evidence>
<dbReference type="InterPro" id="IPR013783">
    <property type="entry name" value="Ig-like_fold"/>
</dbReference>
<dbReference type="InterPro" id="IPR001829">
    <property type="entry name" value="Pili_assmbl_chaperone_bac"/>
</dbReference>
<dbReference type="InterPro" id="IPR016147">
    <property type="entry name" value="Pili_assmbl_chaperone_N"/>
</dbReference>
<keyword evidence="6" id="KW-0393">Immunoglobulin domain</keyword>
<dbReference type="GO" id="GO:0071555">
    <property type="term" value="P:cell wall organization"/>
    <property type="evidence" value="ECO:0007669"/>
    <property type="project" value="InterPro"/>
</dbReference>
<dbReference type="InterPro" id="IPR008962">
    <property type="entry name" value="PapD-like_sf"/>
</dbReference>
<evidence type="ECO:0000256" key="3">
    <source>
        <dbReference type="ARBA" id="ARBA00022729"/>
    </source>
</evidence>
<dbReference type="HOGENOM" id="CLU_070768_2_2_6"/>
<keyword evidence="4" id="KW-0574">Periplasm</keyword>
<name>Q0SZH7_SHIF8</name>
<evidence type="ECO:0000259" key="9">
    <source>
        <dbReference type="Pfam" id="PF02753"/>
    </source>
</evidence>
<dbReference type="InterPro" id="IPR016148">
    <property type="entry name" value="Pili_assmbl_chaperone_C"/>
</dbReference>
<comment type="similarity">
    <text evidence="2">Belongs to the periplasmic pilus chaperone family.</text>
</comment>
<dbReference type="Pfam" id="PF02753">
    <property type="entry name" value="PapD_C"/>
    <property type="match status" value="1"/>
</dbReference>
<feature type="signal peptide" evidence="7">
    <location>
        <begin position="1"/>
        <end position="39"/>
    </location>
</feature>
<dbReference type="KEGG" id="sfv:SFV_3499"/>
<dbReference type="EMBL" id="CP000266">
    <property type="protein sequence ID" value="ABF05538.1"/>
    <property type="molecule type" value="Genomic_DNA"/>
</dbReference>
<dbReference type="SUPFAM" id="SSF49354">
    <property type="entry name" value="PapD-like"/>
    <property type="match status" value="1"/>
</dbReference>
<evidence type="ECO:0000313" key="11">
    <source>
        <dbReference type="Proteomes" id="UP000000659"/>
    </source>
</evidence>
<feature type="domain" description="Pili assembly chaperone N-terminal" evidence="8">
    <location>
        <begin position="54"/>
        <end position="180"/>
    </location>
</feature>
<dbReference type="PANTHER" id="PTHR30251">
    <property type="entry name" value="PILUS ASSEMBLY CHAPERONE"/>
    <property type="match status" value="1"/>
</dbReference>
<dbReference type="AlphaFoldDB" id="Q0SZH7"/>
<evidence type="ECO:0000256" key="4">
    <source>
        <dbReference type="ARBA" id="ARBA00022764"/>
    </source>
</evidence>
<feature type="chain" id="PRO_5004177139" evidence="7">
    <location>
        <begin position="40"/>
        <end position="267"/>
    </location>
</feature>
<reference evidence="10 11" key="1">
    <citation type="journal article" date="2006" name="BMC Genomics">
        <title>Complete genome sequence of Shigella flexneri 5b and comparison with Shigella flexneri 2a.</title>
        <authorList>
            <person name="Nie H."/>
            <person name="Yang F."/>
            <person name="Zhang X."/>
            <person name="Yang J."/>
            <person name="Chen L."/>
            <person name="Wang J."/>
            <person name="Xiong Z."/>
            <person name="Peng J."/>
            <person name="Sun L."/>
            <person name="Dong J."/>
            <person name="Xue Y."/>
            <person name="Xu X."/>
            <person name="Chen S."/>
            <person name="Yao Z."/>
            <person name="Shen Y."/>
            <person name="Jin Q."/>
        </authorList>
    </citation>
    <scope>NUCLEOTIDE SEQUENCE [LARGE SCALE GENOMIC DNA]</scope>
    <source>
        <strain evidence="10 11">8401</strain>
    </source>
</reference>
<dbReference type="PRINTS" id="PR00969">
    <property type="entry name" value="CHAPERONPILI"/>
</dbReference>
<evidence type="ECO:0000256" key="5">
    <source>
        <dbReference type="ARBA" id="ARBA00023186"/>
    </source>
</evidence>
<organism evidence="10 11">
    <name type="scientific">Shigella flexneri serotype 5b (strain 8401)</name>
    <dbReference type="NCBI Taxonomy" id="373384"/>
    <lineage>
        <taxon>Bacteria</taxon>
        <taxon>Pseudomonadati</taxon>
        <taxon>Pseudomonadota</taxon>
        <taxon>Gammaproteobacteria</taxon>
        <taxon>Enterobacterales</taxon>
        <taxon>Enterobacteriaceae</taxon>
        <taxon>Shigella</taxon>
    </lineage>
</organism>
<dbReference type="Pfam" id="PF00345">
    <property type="entry name" value="PapD_N"/>
    <property type="match status" value="1"/>
</dbReference>
<protein>
    <submittedName>
        <fullName evidence="10">Periplasmic fimbrial chaperone protein</fullName>
    </submittedName>
</protein>
<proteinExistence type="inferred from homology"/>
<dbReference type="SUPFAM" id="SSF49584">
    <property type="entry name" value="Periplasmic chaperone C-domain"/>
    <property type="match status" value="1"/>
</dbReference>
<sequence>MNADLSVVEMVFIIMKNFNVLTKVVFCLSFLSSAFPTYAADDVKVTQNTSVFKLKLSATRLIYEQGSDGAAITVTNPQDWPMLVQSKVFEEDKVTAAPFIVTPPLFRLNPGQQNKMWVVQTAPALQDREKLHWLCATGITPKKSDVWAEKDKEKIAENVNLNIQVNVHTCIKLITRPSGIEGKMVNASEKLSWKKQGDKIVAVNQSPFYINLSSLQVGGSKIEKLDYIAPFSQHEFVMPKTSGQDIKWSVITDEGGESRLFISHLQS</sequence>
<dbReference type="Gene3D" id="2.60.40.10">
    <property type="entry name" value="Immunoglobulins"/>
    <property type="match status" value="2"/>
</dbReference>
<comment type="subcellular location">
    <subcellularLocation>
        <location evidence="1">Periplasm</location>
    </subcellularLocation>
</comment>
<evidence type="ECO:0000256" key="2">
    <source>
        <dbReference type="ARBA" id="ARBA00007399"/>
    </source>
</evidence>
<feature type="domain" description="Pili assembly chaperone C-terminal" evidence="9">
    <location>
        <begin position="203"/>
        <end position="258"/>
    </location>
</feature>
<dbReference type="Proteomes" id="UP000000659">
    <property type="component" value="Chromosome"/>
</dbReference>
<evidence type="ECO:0000259" key="8">
    <source>
        <dbReference type="Pfam" id="PF00345"/>
    </source>
</evidence>
<dbReference type="GO" id="GO:0030288">
    <property type="term" value="C:outer membrane-bounded periplasmic space"/>
    <property type="evidence" value="ECO:0007669"/>
    <property type="project" value="InterPro"/>
</dbReference>
<dbReference type="InterPro" id="IPR036316">
    <property type="entry name" value="Pili_assmbl_chap_C_dom_sf"/>
</dbReference>
<dbReference type="InterPro" id="IPR050643">
    <property type="entry name" value="Periplasmic_pilus_chap"/>
</dbReference>
<dbReference type="PANTHER" id="PTHR30251:SF9">
    <property type="entry name" value="CHAPERONE PROTEIN CAF1M"/>
    <property type="match status" value="1"/>
</dbReference>
<accession>Q0SZH7</accession>
<evidence type="ECO:0000256" key="1">
    <source>
        <dbReference type="ARBA" id="ARBA00004418"/>
    </source>
</evidence>
<keyword evidence="5" id="KW-0143">Chaperone</keyword>